<reference evidence="1" key="1">
    <citation type="journal article" date="2020" name="New Phytol.">
        <title>Comparative genomics reveals dynamic genome evolution in host specialist ectomycorrhizal fungi.</title>
        <authorList>
            <person name="Lofgren L.A."/>
            <person name="Nguyen N.H."/>
            <person name="Vilgalys R."/>
            <person name="Ruytinx J."/>
            <person name="Liao H.L."/>
            <person name="Branco S."/>
            <person name="Kuo A."/>
            <person name="LaButti K."/>
            <person name="Lipzen A."/>
            <person name="Andreopoulos W."/>
            <person name="Pangilinan J."/>
            <person name="Riley R."/>
            <person name="Hundley H."/>
            <person name="Na H."/>
            <person name="Barry K."/>
            <person name="Grigoriev I.V."/>
            <person name="Stajich J.E."/>
            <person name="Kennedy P.G."/>
        </authorList>
    </citation>
    <scope>NUCLEOTIDE SEQUENCE</scope>
    <source>
        <strain evidence="1">MN1</strain>
    </source>
</reference>
<dbReference type="Pfam" id="PF18759">
    <property type="entry name" value="Plavaka"/>
    <property type="match status" value="1"/>
</dbReference>
<evidence type="ECO:0000313" key="2">
    <source>
        <dbReference type="Proteomes" id="UP000807769"/>
    </source>
</evidence>
<dbReference type="GeneID" id="64624397"/>
<comment type="caution">
    <text evidence="1">The sequence shown here is derived from an EMBL/GenBank/DDBJ whole genome shotgun (WGS) entry which is preliminary data.</text>
</comment>
<dbReference type="OrthoDB" id="3239511at2759"/>
<name>A0A9P7EHP2_9AGAM</name>
<sequence>MAYLANLPTDICNGQGIGGSYIVGWLPIVKEDRDYASKPSWVNFKNAVWHKSFSKILSPLASKSHTGQWFECFDSVQCWFFPFILILLADYEEQ</sequence>
<dbReference type="AlphaFoldDB" id="A0A9P7EHP2"/>
<keyword evidence="2" id="KW-1185">Reference proteome</keyword>
<dbReference type="Proteomes" id="UP000807769">
    <property type="component" value="Unassembled WGS sequence"/>
</dbReference>
<dbReference type="InterPro" id="IPR041078">
    <property type="entry name" value="Plavaka"/>
</dbReference>
<gene>
    <name evidence="1" type="ORF">BJ212DRAFT_1263894</name>
</gene>
<proteinExistence type="predicted"/>
<dbReference type="EMBL" id="JABBWG010000005">
    <property type="protein sequence ID" value="KAG1822413.1"/>
    <property type="molecule type" value="Genomic_DNA"/>
</dbReference>
<organism evidence="1 2">
    <name type="scientific">Suillus subaureus</name>
    <dbReference type="NCBI Taxonomy" id="48587"/>
    <lineage>
        <taxon>Eukaryota</taxon>
        <taxon>Fungi</taxon>
        <taxon>Dikarya</taxon>
        <taxon>Basidiomycota</taxon>
        <taxon>Agaricomycotina</taxon>
        <taxon>Agaricomycetes</taxon>
        <taxon>Agaricomycetidae</taxon>
        <taxon>Boletales</taxon>
        <taxon>Suillineae</taxon>
        <taxon>Suillaceae</taxon>
        <taxon>Suillus</taxon>
    </lineage>
</organism>
<protein>
    <submittedName>
        <fullName evidence="1">Uncharacterized protein</fullName>
    </submittedName>
</protein>
<evidence type="ECO:0000313" key="1">
    <source>
        <dbReference type="EMBL" id="KAG1822413.1"/>
    </source>
</evidence>
<dbReference type="RefSeq" id="XP_041196819.1">
    <property type="nucleotide sequence ID" value="XM_041330380.1"/>
</dbReference>
<accession>A0A9P7EHP2</accession>